<dbReference type="EMBL" id="ML739080">
    <property type="protein sequence ID" value="KAE8354101.1"/>
    <property type="molecule type" value="Genomic_DNA"/>
</dbReference>
<dbReference type="InterPro" id="IPR040976">
    <property type="entry name" value="Pkinase_fungal"/>
</dbReference>
<proteinExistence type="predicted"/>
<dbReference type="Pfam" id="PF17667">
    <property type="entry name" value="Pkinase_fungal"/>
    <property type="match status" value="1"/>
</dbReference>
<keyword evidence="3" id="KW-1185">Reference proteome</keyword>
<accession>A0A5N6Z8V2</accession>
<feature type="domain" description="Fungal-type protein kinase" evidence="1">
    <location>
        <begin position="1"/>
        <end position="55"/>
    </location>
</feature>
<reference evidence="3" key="1">
    <citation type="submission" date="2019-04" db="EMBL/GenBank/DDBJ databases">
        <title>Friends and foes A comparative genomics studyof 23 Aspergillus species from section Flavi.</title>
        <authorList>
            <consortium name="DOE Joint Genome Institute"/>
            <person name="Kjaerbolling I."/>
            <person name="Vesth T."/>
            <person name="Frisvad J.C."/>
            <person name="Nybo J.L."/>
            <person name="Theobald S."/>
            <person name="Kildgaard S."/>
            <person name="Isbrandt T."/>
            <person name="Kuo A."/>
            <person name="Sato A."/>
            <person name="Lyhne E.K."/>
            <person name="Kogle M.E."/>
            <person name="Wiebenga A."/>
            <person name="Kun R.S."/>
            <person name="Lubbers R.J."/>
            <person name="Makela M.R."/>
            <person name="Barry K."/>
            <person name="Chovatia M."/>
            <person name="Clum A."/>
            <person name="Daum C."/>
            <person name="Haridas S."/>
            <person name="He G."/>
            <person name="LaButti K."/>
            <person name="Lipzen A."/>
            <person name="Mondo S."/>
            <person name="Riley R."/>
            <person name="Salamov A."/>
            <person name="Simmons B.A."/>
            <person name="Magnuson J.K."/>
            <person name="Henrissat B."/>
            <person name="Mortensen U.H."/>
            <person name="Larsen T.O."/>
            <person name="Devries R.P."/>
            <person name="Grigoriev I.V."/>
            <person name="Machida M."/>
            <person name="Baker S.E."/>
            <person name="Andersen M.R."/>
        </authorList>
    </citation>
    <scope>NUCLEOTIDE SEQUENCE [LARGE SCALE GENOMIC DNA]</scope>
    <source>
        <strain evidence="3">CBS 553.77</strain>
    </source>
</reference>
<dbReference type="OrthoDB" id="4500855at2759"/>
<name>A0A5N6Z8V2_9EURO</name>
<dbReference type="Proteomes" id="UP000327118">
    <property type="component" value="Unassembled WGS sequence"/>
</dbReference>
<organism evidence="2 3">
    <name type="scientific">Aspergillus coremiiformis</name>
    <dbReference type="NCBI Taxonomy" id="138285"/>
    <lineage>
        <taxon>Eukaryota</taxon>
        <taxon>Fungi</taxon>
        <taxon>Dikarya</taxon>
        <taxon>Ascomycota</taxon>
        <taxon>Pezizomycotina</taxon>
        <taxon>Eurotiomycetes</taxon>
        <taxon>Eurotiomycetidae</taxon>
        <taxon>Eurotiales</taxon>
        <taxon>Aspergillaceae</taxon>
        <taxon>Aspergillus</taxon>
        <taxon>Aspergillus subgen. Circumdati</taxon>
    </lineage>
</organism>
<protein>
    <recommendedName>
        <fullName evidence="1">Fungal-type protein kinase domain-containing protein</fullName>
    </recommendedName>
</protein>
<sequence length="56" mass="6258">MINQDRENTSWSSFLIDLDLTIKEQRDCVSGANGKTGTRPFMAIGSLLGEKHSFIQ</sequence>
<gene>
    <name evidence="2" type="ORF">BDV28DRAFT_92568</name>
</gene>
<dbReference type="AlphaFoldDB" id="A0A5N6Z8V2"/>
<evidence type="ECO:0000313" key="3">
    <source>
        <dbReference type="Proteomes" id="UP000327118"/>
    </source>
</evidence>
<evidence type="ECO:0000313" key="2">
    <source>
        <dbReference type="EMBL" id="KAE8354101.1"/>
    </source>
</evidence>
<evidence type="ECO:0000259" key="1">
    <source>
        <dbReference type="Pfam" id="PF17667"/>
    </source>
</evidence>